<dbReference type="Pfam" id="PF01408">
    <property type="entry name" value="GFO_IDH_MocA"/>
    <property type="match status" value="1"/>
</dbReference>
<dbReference type="InterPro" id="IPR055170">
    <property type="entry name" value="GFO_IDH_MocA-like_dom"/>
</dbReference>
<evidence type="ECO:0000313" key="7">
    <source>
        <dbReference type="EMBL" id="KAG7193891.1"/>
    </source>
</evidence>
<dbReference type="Pfam" id="PF05057">
    <property type="entry name" value="DUF676"/>
    <property type="match status" value="1"/>
</dbReference>
<name>A0A9P8AIM5_9ASCO</name>
<comment type="similarity">
    <text evidence="2">Belongs to the Gfo/Idh/MocA family.</text>
</comment>
<dbReference type="EMBL" id="JAHMUF010000009">
    <property type="protein sequence ID" value="KAG7193891.1"/>
    <property type="molecule type" value="Genomic_DNA"/>
</dbReference>
<comment type="similarity">
    <text evidence="1">Belongs to the putative lipase ROG1 family.</text>
</comment>
<evidence type="ECO:0000259" key="5">
    <source>
        <dbReference type="Pfam" id="PF05057"/>
    </source>
</evidence>
<dbReference type="InterPro" id="IPR029058">
    <property type="entry name" value="AB_hydrolase_fold"/>
</dbReference>
<dbReference type="Gene3D" id="3.40.50.720">
    <property type="entry name" value="NAD(P)-binding Rossmann-like Domain"/>
    <property type="match status" value="1"/>
</dbReference>
<evidence type="ECO:0000313" key="8">
    <source>
        <dbReference type="Proteomes" id="UP000790833"/>
    </source>
</evidence>
<dbReference type="InterPro" id="IPR051450">
    <property type="entry name" value="Gfo/Idh/MocA_Oxidoreductases"/>
</dbReference>
<dbReference type="Proteomes" id="UP000790833">
    <property type="component" value="Unassembled WGS sequence"/>
</dbReference>
<dbReference type="InterPro" id="IPR000683">
    <property type="entry name" value="Gfo/Idh/MocA-like_OxRdtase_N"/>
</dbReference>
<dbReference type="PANTHER" id="PTHR43377">
    <property type="entry name" value="BILIVERDIN REDUCTASE A"/>
    <property type="match status" value="1"/>
</dbReference>
<feature type="domain" description="DUF676" evidence="5">
    <location>
        <begin position="242"/>
        <end position="458"/>
    </location>
</feature>
<proteinExistence type="inferred from homology"/>
<dbReference type="OrthoDB" id="5368485at2759"/>
<dbReference type="PANTHER" id="PTHR43377:SF1">
    <property type="entry name" value="BILIVERDIN REDUCTASE A"/>
    <property type="match status" value="1"/>
</dbReference>
<evidence type="ECO:0000256" key="1">
    <source>
        <dbReference type="ARBA" id="ARBA00007920"/>
    </source>
</evidence>
<dbReference type="SUPFAM" id="SSF55347">
    <property type="entry name" value="Glyceraldehyde-3-phosphate dehydrogenase-like, C-terminal domain"/>
    <property type="match status" value="1"/>
</dbReference>
<sequence>MGFGEPNPKLKKSNPPFIWYRNVRHLNIGDVDRYSIQYTQVPTDSECSDGPSDDPELYWTDKPKEYFYFRLKNIEKLPIRALHLLSGPFTLYCHVIPCQYHQENLFLAHDPKVHEIEFANQIQPGQTFNVKLHLNVNSLLKTKNDGSKVYQWEIEVVSQIIQSRRAVVSYDLMLGSDLKYMKRMHSKTASTTFSILSKQDSAWTNVSTKIEDALLAQLSNPKLKVSMKDADDLWSLDPNDPSKPIHLVIVNHGILSNLTADMLYLRDSLISKVDDNLVVTGCRSNAGRTERGIKKLGINSAEHVIEVILQLQKDKGYTINKISFVGHSFGGPVQLYCMKHILETQGTNYFQRQNIQPTHFVTLASPLLGVVTDLSLVFNLLLDVGTLGRTGKDLTLLKQMPSLKAKHKPGSSTSNVTHSLRPILEELPEEPVKTLLGSFKTLTVYANAINDGIVPLRTGAILYLDYRALGDVTKLRHQKVTQQEIPRSSIDGKQDIGEATEIPIEGSGDADKENDTTSEVSSSSNTEKFQFLMGLNLTNGFGKGRDLKFDKSVNKTKKKLTKRQRKFLNFSAKGINVESIGVNDENDDEETVHDDEIGGSGSGASDTTDDYINDPDTINIPPKANTIESAINSLICPVPSYNYLVDPSSRPPVVFHDKIYSSRNIPSEENDPHVLVVSRILNTSRKRLVEQIKIARKYHTDGLVWRKVLVSLPPDAHNNIVVRRRFPNGYGWGVIDHLCQEVMNEKLRQCKILLSFIVIGAGLIGPRHASHLVTRPDVRLFAIIDHSAKGPQVAAQFNCHLFKNLDEMFDYCCFQNEPLPDAAIIATPNHTHVPLGLKLAAKGIHLLVEKPLAPTPQDCMTLIKCCQHYNVKLLVGHHRRFNPYIVTTKENLHRLGDLVAIQGTWSLKKPDTYYSEKPWRSSKELGGGTMLINLIHDLDLLQYMMGPIDKVYAELLMKQRTNHPNNLGKEYSQLVDEGAALTLRFKNGCCGTFICSDNVTSPFSFEAGTGENPTIPFNDSIAGFYRIFGSEGTLSVPDLKLYHQYNLPASCRNWLSPVQCEQVLIEADTMKLPGKKEESSLSLAEMEFGLPTPLNSLDGKSDAPIHHHKTVNNSYDNNNDNNDPKDLLMPFDLQIDHFINLINGTETIVKCSGEDALQALLCIDAVMKSAETGMPQFVEDSDMIDINPGFIGFAI</sequence>
<evidence type="ECO:0000259" key="6">
    <source>
        <dbReference type="Pfam" id="PF22725"/>
    </source>
</evidence>
<evidence type="ECO:0000256" key="2">
    <source>
        <dbReference type="ARBA" id="ARBA00010928"/>
    </source>
</evidence>
<accession>A0A9P8AIM5</accession>
<comment type="caution">
    <text evidence="7">The sequence shown here is derived from an EMBL/GenBank/DDBJ whole genome shotgun (WGS) entry which is preliminary data.</text>
</comment>
<feature type="domain" description="GFO/IDH/MocA-like oxidoreductase" evidence="6">
    <location>
        <begin position="894"/>
        <end position="1034"/>
    </location>
</feature>
<dbReference type="InterPro" id="IPR007751">
    <property type="entry name" value="DUF676_lipase-like"/>
</dbReference>
<dbReference type="InterPro" id="IPR036291">
    <property type="entry name" value="NAD(P)-bd_dom_sf"/>
</dbReference>
<feature type="region of interest" description="Disordered" evidence="3">
    <location>
        <begin position="501"/>
        <end position="525"/>
    </location>
</feature>
<dbReference type="RefSeq" id="XP_043049438.1">
    <property type="nucleotide sequence ID" value="XM_043195733.1"/>
</dbReference>
<dbReference type="Pfam" id="PF22725">
    <property type="entry name" value="GFO_IDH_MocA_C3"/>
    <property type="match status" value="1"/>
</dbReference>
<dbReference type="SUPFAM" id="SSF51735">
    <property type="entry name" value="NAD(P)-binding Rossmann-fold domains"/>
    <property type="match status" value="1"/>
</dbReference>
<dbReference type="Gene3D" id="3.40.50.1820">
    <property type="entry name" value="alpha/beta hydrolase"/>
    <property type="match status" value="1"/>
</dbReference>
<evidence type="ECO:0000256" key="3">
    <source>
        <dbReference type="SAM" id="MobiDB-lite"/>
    </source>
</evidence>
<dbReference type="GeneID" id="66118464"/>
<evidence type="ECO:0008006" key="9">
    <source>
        <dbReference type="Google" id="ProtNLM"/>
    </source>
</evidence>
<reference evidence="7" key="1">
    <citation type="submission" date="2021-03" db="EMBL/GenBank/DDBJ databases">
        <authorList>
            <person name="Palmer J.M."/>
        </authorList>
    </citation>
    <scope>NUCLEOTIDE SEQUENCE</scope>
    <source>
        <strain evidence="7">ARV_011</strain>
    </source>
</reference>
<protein>
    <recommendedName>
        <fullName evidence="9">DUF676 domain-containing protein</fullName>
    </recommendedName>
</protein>
<organism evidence="7 8">
    <name type="scientific">Scheffersomyces spartinae</name>
    <dbReference type="NCBI Taxonomy" id="45513"/>
    <lineage>
        <taxon>Eukaryota</taxon>
        <taxon>Fungi</taxon>
        <taxon>Dikarya</taxon>
        <taxon>Ascomycota</taxon>
        <taxon>Saccharomycotina</taxon>
        <taxon>Pichiomycetes</taxon>
        <taxon>Debaryomycetaceae</taxon>
        <taxon>Scheffersomyces</taxon>
    </lineage>
</organism>
<keyword evidence="8" id="KW-1185">Reference proteome</keyword>
<feature type="region of interest" description="Disordered" evidence="3">
    <location>
        <begin position="585"/>
        <end position="613"/>
    </location>
</feature>
<dbReference type="GO" id="GO:0000166">
    <property type="term" value="F:nucleotide binding"/>
    <property type="evidence" value="ECO:0007669"/>
    <property type="project" value="InterPro"/>
</dbReference>
<dbReference type="AlphaFoldDB" id="A0A9P8AIM5"/>
<feature type="domain" description="Gfo/Idh/MocA-like oxidoreductase N-terminal" evidence="4">
    <location>
        <begin position="755"/>
        <end position="877"/>
    </location>
</feature>
<dbReference type="SUPFAM" id="SSF53474">
    <property type="entry name" value="alpha/beta-Hydrolases"/>
    <property type="match status" value="1"/>
</dbReference>
<dbReference type="Gene3D" id="3.30.360.10">
    <property type="entry name" value="Dihydrodipicolinate Reductase, domain 2"/>
    <property type="match status" value="2"/>
</dbReference>
<gene>
    <name evidence="7" type="ORF">KQ657_005090</name>
</gene>
<evidence type="ECO:0000259" key="4">
    <source>
        <dbReference type="Pfam" id="PF01408"/>
    </source>
</evidence>